<evidence type="ECO:0000256" key="12">
    <source>
        <dbReference type="ARBA" id="ARBA00023136"/>
    </source>
</evidence>
<evidence type="ECO:0000256" key="13">
    <source>
        <dbReference type="SAM" id="MobiDB-lite"/>
    </source>
</evidence>
<feature type="transmembrane region" description="Helical" evidence="14">
    <location>
        <begin position="153"/>
        <end position="179"/>
    </location>
</feature>
<accession>A0A8D4C2N3</accession>
<dbReference type="NCBIfam" id="TIGR01583">
    <property type="entry name" value="formate-DH-gamm"/>
    <property type="match status" value="1"/>
</dbReference>
<evidence type="ECO:0000256" key="5">
    <source>
        <dbReference type="ARBA" id="ARBA00022475"/>
    </source>
</evidence>
<dbReference type="GO" id="GO:0008863">
    <property type="term" value="F:formate dehydrogenase (NAD+) activity"/>
    <property type="evidence" value="ECO:0007669"/>
    <property type="project" value="InterPro"/>
</dbReference>
<keyword evidence="10 14" id="KW-1133">Transmembrane helix</keyword>
<dbReference type="Proteomes" id="UP000031271">
    <property type="component" value="Chromosome"/>
</dbReference>
<dbReference type="RefSeq" id="WP_043220150.1">
    <property type="nucleotide sequence ID" value="NZ_CP007511.1"/>
</dbReference>
<keyword evidence="11" id="KW-0408">Iron</keyword>
<reference evidence="16 18" key="3">
    <citation type="journal article" name="Genome Announc.">
        <title>Complete Genome Sequence of Pseudomonas balearica DSM 6083T.</title>
        <authorList>
            <person name="Bennasar-Figueras A."/>
            <person name="Salva-Serra F."/>
            <person name="Jaen-Luchoro D."/>
            <person name="Segui C."/>
            <person name="Aliaga F."/>
            <person name="Busquets A."/>
            <person name="Gomila M."/>
            <person name="Moore E.R."/>
            <person name="Lalucat J."/>
        </authorList>
    </citation>
    <scope>NUCLEOTIDE SEQUENCE [LARGE SCALE GENOMIC DNA]</scope>
    <source>
        <strain evidence="18">DSM 6083</strain>
        <strain evidence="16">DSM6083</strain>
    </source>
</reference>
<keyword evidence="19" id="KW-1185">Reference proteome</keyword>
<evidence type="ECO:0000256" key="9">
    <source>
        <dbReference type="ARBA" id="ARBA00022982"/>
    </source>
</evidence>
<keyword evidence="6" id="KW-0349">Heme</keyword>
<evidence type="ECO:0000256" key="3">
    <source>
        <dbReference type="ARBA" id="ARBA00010747"/>
    </source>
</evidence>
<comment type="similarity">
    <text evidence="3">Belongs to the formate dehydrogenase gamma subunit family.</text>
</comment>
<dbReference type="Gene3D" id="1.20.950.20">
    <property type="entry name" value="Transmembrane di-heme cytochromes, Chain C"/>
    <property type="match status" value="1"/>
</dbReference>
<dbReference type="FunFam" id="1.20.950.20:FF:000002">
    <property type="entry name" value="Formate dehydrogenase cytochrome b556 subunit"/>
    <property type="match status" value="1"/>
</dbReference>
<evidence type="ECO:0000256" key="14">
    <source>
        <dbReference type="SAM" id="Phobius"/>
    </source>
</evidence>
<dbReference type="Pfam" id="PF01292">
    <property type="entry name" value="Ni_hydr_CYTB"/>
    <property type="match status" value="1"/>
</dbReference>
<dbReference type="EMBL" id="FNHO01000003">
    <property type="protein sequence ID" value="SDM26806.1"/>
    <property type="molecule type" value="Genomic_DNA"/>
</dbReference>
<dbReference type="InterPro" id="IPR011577">
    <property type="entry name" value="Cyt_b561_bac/Ni-Hgenase"/>
</dbReference>
<dbReference type="GeneID" id="77260177"/>
<dbReference type="GO" id="GO:0015944">
    <property type="term" value="P:formate oxidation"/>
    <property type="evidence" value="ECO:0007669"/>
    <property type="project" value="UniProtKB-ARBA"/>
</dbReference>
<dbReference type="GO" id="GO:0005886">
    <property type="term" value="C:plasma membrane"/>
    <property type="evidence" value="ECO:0007669"/>
    <property type="project" value="UniProtKB-SubCell"/>
</dbReference>
<feature type="transmembrane region" description="Helical" evidence="14">
    <location>
        <begin position="21"/>
        <end position="46"/>
    </location>
</feature>
<keyword evidence="8" id="KW-0479">Metal-binding</keyword>
<dbReference type="Proteomes" id="UP000182276">
    <property type="component" value="Unassembled WGS sequence"/>
</dbReference>
<reference evidence="17 19" key="2">
    <citation type="submission" date="2016-10" db="EMBL/GenBank/DDBJ databases">
        <authorList>
            <person name="Varghese N."/>
            <person name="Submissions S."/>
        </authorList>
    </citation>
    <scope>NUCLEOTIDE SEQUENCE [LARGE SCALE GENOMIC DNA]</scope>
    <source>
        <strain evidence="17 19">DSM 6083</strain>
    </source>
</reference>
<feature type="transmembrane region" description="Helical" evidence="14">
    <location>
        <begin position="58"/>
        <end position="79"/>
    </location>
</feature>
<feature type="domain" description="Cytochrome b561 bacterial/Ni-hydrogenase" evidence="15">
    <location>
        <begin position="12"/>
        <end position="189"/>
    </location>
</feature>
<evidence type="ECO:0000256" key="4">
    <source>
        <dbReference type="ARBA" id="ARBA00022448"/>
    </source>
</evidence>
<keyword evidence="4" id="KW-0813">Transport</keyword>
<dbReference type="GO" id="GO:0036397">
    <property type="term" value="F:formate dehydrogenase (quinone) activity"/>
    <property type="evidence" value="ECO:0007669"/>
    <property type="project" value="TreeGrafter"/>
</dbReference>
<evidence type="ECO:0000256" key="11">
    <source>
        <dbReference type="ARBA" id="ARBA00023004"/>
    </source>
</evidence>
<dbReference type="GO" id="GO:0046872">
    <property type="term" value="F:metal ion binding"/>
    <property type="evidence" value="ECO:0007669"/>
    <property type="project" value="UniProtKB-KW"/>
</dbReference>
<evidence type="ECO:0000313" key="16">
    <source>
        <dbReference type="EMBL" id="AJE15295.1"/>
    </source>
</evidence>
<reference evidence="18" key="1">
    <citation type="submission" date="2014-03" db="EMBL/GenBank/DDBJ databases">
        <title>Complete genome of Pseudomonas balearica DSM 6083T, a sewage water isolate from an enrichment with 2-methylnaphthalene.</title>
        <authorList>
            <person name="Salva-Serra F."/>
            <person name="Jaen-Luchoro D."/>
            <person name="Busquets A."/>
            <person name="Pena A."/>
            <person name="Gomila M."/>
            <person name="Bosch R."/>
            <person name="Nogales B."/>
            <person name="Garcia-Valdes E."/>
            <person name="Lalucat J."/>
            <person name="Bennasar A."/>
        </authorList>
    </citation>
    <scope>NUCLEOTIDE SEQUENCE [LARGE SCALE GENOMIC DNA]</scope>
    <source>
        <strain evidence="18">DSM 6083</strain>
    </source>
</reference>
<dbReference type="GO" id="GO:0009061">
    <property type="term" value="P:anaerobic respiration"/>
    <property type="evidence" value="ECO:0007669"/>
    <property type="project" value="TreeGrafter"/>
</dbReference>
<dbReference type="GO" id="GO:0009326">
    <property type="term" value="C:formate dehydrogenase complex"/>
    <property type="evidence" value="ECO:0007669"/>
    <property type="project" value="InterPro"/>
</dbReference>
<comment type="subcellular location">
    <subcellularLocation>
        <location evidence="2">Cell membrane</location>
        <topology evidence="2">Multi-pass membrane protein</topology>
    </subcellularLocation>
</comment>
<evidence type="ECO:0000256" key="6">
    <source>
        <dbReference type="ARBA" id="ARBA00022617"/>
    </source>
</evidence>
<dbReference type="EMBL" id="CP007511">
    <property type="protein sequence ID" value="AJE15295.1"/>
    <property type="molecule type" value="Genomic_DNA"/>
</dbReference>
<dbReference type="AlphaFoldDB" id="A0A8D4C2N3"/>
<dbReference type="GO" id="GO:0009055">
    <property type="term" value="F:electron transfer activity"/>
    <property type="evidence" value="ECO:0007669"/>
    <property type="project" value="InterPro"/>
</dbReference>
<evidence type="ECO:0000256" key="1">
    <source>
        <dbReference type="ARBA" id="ARBA00001971"/>
    </source>
</evidence>
<keyword evidence="5" id="KW-1003">Cell membrane</keyword>
<evidence type="ECO:0000313" key="18">
    <source>
        <dbReference type="Proteomes" id="UP000031271"/>
    </source>
</evidence>
<organism evidence="16 18">
    <name type="scientific">Stutzerimonas balearica DSM 6083</name>
    <dbReference type="NCBI Taxonomy" id="1123016"/>
    <lineage>
        <taxon>Bacteria</taxon>
        <taxon>Pseudomonadati</taxon>
        <taxon>Pseudomonadota</taxon>
        <taxon>Gammaproteobacteria</taxon>
        <taxon>Pseudomonadales</taxon>
        <taxon>Pseudomonadaceae</taxon>
        <taxon>Stutzerimonas</taxon>
    </lineage>
</organism>
<protein>
    <submittedName>
        <fullName evidence="16 17">Formate dehydrogenase</fullName>
    </submittedName>
</protein>
<dbReference type="SUPFAM" id="SSF81342">
    <property type="entry name" value="Transmembrane di-heme cytochromes"/>
    <property type="match status" value="1"/>
</dbReference>
<evidence type="ECO:0000313" key="19">
    <source>
        <dbReference type="Proteomes" id="UP000182276"/>
    </source>
</evidence>
<dbReference type="InterPro" id="IPR016174">
    <property type="entry name" value="Di-haem_cyt_TM"/>
</dbReference>
<dbReference type="InterPro" id="IPR051817">
    <property type="entry name" value="FDH_cytochrome_b556_subunit"/>
</dbReference>
<dbReference type="GO" id="GO:0022904">
    <property type="term" value="P:respiratory electron transport chain"/>
    <property type="evidence" value="ECO:0007669"/>
    <property type="project" value="InterPro"/>
</dbReference>
<dbReference type="KEGG" id="pbm:CL52_09635"/>
<feature type="region of interest" description="Disordered" evidence="13">
    <location>
        <begin position="213"/>
        <end position="234"/>
    </location>
</feature>
<feature type="transmembrane region" description="Helical" evidence="14">
    <location>
        <begin position="118"/>
        <end position="141"/>
    </location>
</feature>
<comment type="cofactor">
    <cofactor evidence="1">
        <name>heme</name>
        <dbReference type="ChEBI" id="CHEBI:30413"/>
    </cofactor>
</comment>
<name>A0A8D4C2N3_9GAMM</name>
<evidence type="ECO:0000256" key="7">
    <source>
        <dbReference type="ARBA" id="ARBA00022692"/>
    </source>
</evidence>
<proteinExistence type="inferred from homology"/>
<evidence type="ECO:0000259" key="15">
    <source>
        <dbReference type="Pfam" id="PF01292"/>
    </source>
</evidence>
<evidence type="ECO:0000256" key="10">
    <source>
        <dbReference type="ARBA" id="ARBA00022989"/>
    </source>
</evidence>
<keyword evidence="9" id="KW-0249">Electron transport</keyword>
<evidence type="ECO:0000313" key="17">
    <source>
        <dbReference type="EMBL" id="SDM26806.1"/>
    </source>
</evidence>
<evidence type="ECO:0000256" key="2">
    <source>
        <dbReference type="ARBA" id="ARBA00004651"/>
    </source>
</evidence>
<dbReference type="PANTHER" id="PTHR30074">
    <property type="entry name" value="FORMATE DEHYDROGENASE, NITRATE-INDUCIBLE, CYTOCHROME B556 FDN SUBUNIT"/>
    <property type="match status" value="1"/>
</dbReference>
<sequence length="234" mass="26866">MSHSNARKGILRYGPWSRANHWIIAISFVLLTLSGLALFYPAFFWLTALFGGPQATRIVHPFIGVFMCLFFVIQAVRFFKANLFRRHDVQWARQIGDVLNNRDDRLPPVGQNNAGQKLVYWIFLLCVPALLVTGIIIWQPYFAMAMPRNLLRFAAMLHALVAFVAIVTLMIHVYSAIWVKGSIRAMTRGRVSHAWARHHHSLWYEEVMRGERHGGGSALPGHEPDDENIRRRHT</sequence>
<evidence type="ECO:0000256" key="8">
    <source>
        <dbReference type="ARBA" id="ARBA00022723"/>
    </source>
</evidence>
<dbReference type="PANTHER" id="PTHR30074:SF5">
    <property type="entry name" value="FORMATE DEHYDROGENASE, NITRATE-INDUCIBLE, CYTOCHROME B556(FDN) SUBUNIT"/>
    <property type="match status" value="1"/>
</dbReference>
<dbReference type="InterPro" id="IPR006471">
    <property type="entry name" value="Formate_DH_gsu"/>
</dbReference>
<keyword evidence="7 14" id="KW-0812">Transmembrane</keyword>
<keyword evidence="12 14" id="KW-0472">Membrane</keyword>
<gene>
    <name evidence="16" type="ORF">CL52_09635</name>
    <name evidence="17" type="ORF">SAMN05660875_103357</name>
</gene>